<gene>
    <name evidence="3" type="ORF">G6CMJM_00247</name>
</gene>
<keyword evidence="4" id="KW-1185">Reference proteome</keyword>
<dbReference type="RefSeq" id="WP_165302657.1">
    <property type="nucleotide sequence ID" value="NZ_PRLK01000003.1"/>
</dbReference>
<dbReference type="Proteomes" id="UP001190925">
    <property type="component" value="Unassembled WGS sequence"/>
</dbReference>
<dbReference type="InterPro" id="IPR015797">
    <property type="entry name" value="NUDIX_hydrolase-like_dom_sf"/>
</dbReference>
<reference evidence="3 4" key="1">
    <citation type="journal article" date="2018" name="bioRxiv">
        <title>Evidence of independent acquisition and adaption of ultra-small bacteria to human hosts across the highly diverse yet reduced genomes of the phylum Saccharibacteria.</title>
        <authorList>
            <person name="McLean J.S."/>
            <person name="Bor B."/>
            <person name="To T.T."/>
            <person name="Liu Q."/>
            <person name="Kearns K.A."/>
            <person name="Solden L.M."/>
            <person name="Wrighton K.C."/>
            <person name="He X."/>
            <person name="Shi W."/>
        </authorList>
    </citation>
    <scope>NUCLEOTIDE SEQUENCE [LARGE SCALE GENOMIC DNA]</scope>
    <source>
        <strain evidence="3 4">TM7_CMJM_G6_1_HOT_870</strain>
    </source>
</reference>
<accession>A0ABY0FJZ5</accession>
<dbReference type="PANTHER" id="PTHR10885">
    <property type="entry name" value="ISOPENTENYL-DIPHOSPHATE DELTA-ISOMERASE"/>
    <property type="match status" value="1"/>
</dbReference>
<dbReference type="EMBL" id="PRLK01000003">
    <property type="protein sequence ID" value="RYC72754.1"/>
    <property type="molecule type" value="Genomic_DNA"/>
</dbReference>
<dbReference type="InterPro" id="IPR020084">
    <property type="entry name" value="NUDIX_hydrolase_CS"/>
</dbReference>
<reference evidence="3 4" key="2">
    <citation type="journal article" date="2020" name="Cell Rep.">
        <title>Acquisition and Adaptation of Ultra-small Parasitic Reduced Genome Bacteria to Mammalian Hosts.</title>
        <authorList>
            <person name="McLean J.S."/>
            <person name="Bor B."/>
            <person name="Kerns K.A."/>
            <person name="Liu Q."/>
            <person name="To T.T."/>
            <person name="Solden L."/>
            <person name="Hendrickson E.L."/>
            <person name="Wrighton K."/>
            <person name="Shi W."/>
            <person name="He X."/>
        </authorList>
    </citation>
    <scope>NUCLEOTIDE SEQUENCE [LARGE SCALE GENOMIC DNA]</scope>
    <source>
        <strain evidence="3 4">TM7_CMJM_G6_1_HOT_870</strain>
    </source>
</reference>
<dbReference type="PROSITE" id="PS00893">
    <property type="entry name" value="NUDIX_BOX"/>
    <property type="match status" value="1"/>
</dbReference>
<proteinExistence type="predicted"/>
<dbReference type="SUPFAM" id="SSF55811">
    <property type="entry name" value="Nudix"/>
    <property type="match status" value="1"/>
</dbReference>
<name>A0ABY0FJZ5_9BACT</name>
<feature type="domain" description="Nudix hydrolase" evidence="2">
    <location>
        <begin position="28"/>
        <end position="166"/>
    </location>
</feature>
<evidence type="ECO:0000256" key="1">
    <source>
        <dbReference type="ARBA" id="ARBA00022801"/>
    </source>
</evidence>
<evidence type="ECO:0000313" key="4">
    <source>
        <dbReference type="Proteomes" id="UP001190925"/>
    </source>
</evidence>
<organism evidence="3 4">
    <name type="scientific">Candidatus Nanogingivalis gingivitcus</name>
    <dbReference type="NCBI Taxonomy" id="2171992"/>
    <lineage>
        <taxon>Bacteria</taxon>
        <taxon>Candidatus Saccharimonadota</taxon>
        <taxon>Candidatus Nanosyncoccalia</taxon>
        <taxon>Candidatus Nanogingivales</taxon>
        <taxon>Candidatus Nanogingivalaceae</taxon>
        <taxon>Candidatus Nanogingivalis</taxon>
    </lineage>
</organism>
<dbReference type="Pfam" id="PF00293">
    <property type="entry name" value="NUDIX"/>
    <property type="match status" value="1"/>
</dbReference>
<evidence type="ECO:0000259" key="2">
    <source>
        <dbReference type="PROSITE" id="PS51462"/>
    </source>
</evidence>
<comment type="caution">
    <text evidence="3">The sequence shown here is derived from an EMBL/GenBank/DDBJ whole genome shotgun (WGS) entry which is preliminary data.</text>
</comment>
<dbReference type="PANTHER" id="PTHR10885:SF0">
    <property type="entry name" value="ISOPENTENYL-DIPHOSPHATE DELTA-ISOMERASE"/>
    <property type="match status" value="1"/>
</dbReference>
<keyword evidence="1 3" id="KW-0378">Hydrolase</keyword>
<dbReference type="InterPro" id="IPR000086">
    <property type="entry name" value="NUDIX_hydrolase_dom"/>
</dbReference>
<evidence type="ECO:0000313" key="3">
    <source>
        <dbReference type="EMBL" id="RYC72754.1"/>
    </source>
</evidence>
<dbReference type="PROSITE" id="PS51462">
    <property type="entry name" value="NUDIX"/>
    <property type="match status" value="1"/>
</dbReference>
<dbReference type="Gene3D" id="3.90.79.10">
    <property type="entry name" value="Nucleoside Triphosphate Pyrophosphohydrolase"/>
    <property type="match status" value="1"/>
</dbReference>
<sequence length="174" mass="19991">MEIIPIVNENDQQIGSIDKAKFDKTKGDIYRTVAVILVDSSNGLVLIQRRSAFKETYANKWQFSSAAGHVQVGETYEQAAARETEEELGIKIKEDKLVFIDKIFITTNKNKRRFMSVFSYDIDLSNVNIKIMPKEVGEAKIISKKELIEMVELESSSFMDDKKLIKQIIYKIFK</sequence>
<dbReference type="EC" id="3.6.1.-" evidence="3"/>
<dbReference type="GO" id="GO:0016787">
    <property type="term" value="F:hydrolase activity"/>
    <property type="evidence" value="ECO:0007669"/>
    <property type="project" value="UniProtKB-KW"/>
</dbReference>
<dbReference type="CDD" id="cd04692">
    <property type="entry name" value="NUDIX_Hydrolase"/>
    <property type="match status" value="1"/>
</dbReference>
<protein>
    <submittedName>
        <fullName evidence="3">Nudix hydrolase</fullName>
        <ecNumber evidence="3">3.6.1.-</ecNumber>
    </submittedName>
</protein>